<feature type="transmembrane region" description="Helical" evidence="1">
    <location>
        <begin position="147"/>
        <end position="169"/>
    </location>
</feature>
<keyword evidence="1" id="KW-0472">Membrane</keyword>
<dbReference type="AlphaFoldDB" id="A0A3S0QFW6"/>
<protein>
    <submittedName>
        <fullName evidence="2">Uncharacterized protein</fullName>
    </submittedName>
</protein>
<evidence type="ECO:0000313" key="2">
    <source>
        <dbReference type="EMBL" id="RUA22367.1"/>
    </source>
</evidence>
<name>A0A3S0QFW6_9GAMM</name>
<feature type="transmembrane region" description="Helical" evidence="1">
    <location>
        <begin position="107"/>
        <end position="127"/>
    </location>
</feature>
<reference evidence="2" key="1">
    <citation type="submission" date="2018-12" db="EMBL/GenBank/DDBJ databases">
        <authorList>
            <person name="Jadhav K."/>
            <person name="Kushwaha B."/>
            <person name="Jadhav I."/>
        </authorList>
    </citation>
    <scope>NUCLEOTIDE SEQUENCE [LARGE SCALE GENOMIC DNA]</scope>
    <source>
        <strain evidence="2">SBS 10</strain>
    </source>
</reference>
<dbReference type="EMBL" id="RXHI01000018">
    <property type="protein sequence ID" value="RUA22367.1"/>
    <property type="molecule type" value="Genomic_DNA"/>
</dbReference>
<accession>A0A3S0QFW6</accession>
<proteinExistence type="predicted"/>
<keyword evidence="1" id="KW-0812">Transmembrane</keyword>
<organism evidence="2">
    <name type="scientific">Billgrantia gudaonensis</name>
    <dbReference type="NCBI Taxonomy" id="376427"/>
    <lineage>
        <taxon>Bacteria</taxon>
        <taxon>Pseudomonadati</taxon>
        <taxon>Pseudomonadota</taxon>
        <taxon>Gammaproteobacteria</taxon>
        <taxon>Oceanospirillales</taxon>
        <taxon>Halomonadaceae</taxon>
        <taxon>Billgrantia</taxon>
    </lineage>
</organism>
<gene>
    <name evidence="2" type="ORF">DSL92_06220</name>
</gene>
<sequence>MPAQAWPLSITVSDRVLYPGFTACQGLWRWRGRHRYCSYISFRPERPTGNVFGYFAEQLSGGNRGFRSMRGPVMLRCSPALARLSRQNPETPLRTLLAKAIEQSFEALVSIMVNIVKAAGMASTIALPEVISSVNMLISEGGDATSLMTLLLAFYFIFVMVVMGLLNLLRKMVVSGLSEMMIHLWERTPFCWAVMVTIC</sequence>
<keyword evidence="1" id="KW-1133">Transmembrane helix</keyword>
<evidence type="ECO:0000256" key="1">
    <source>
        <dbReference type="SAM" id="Phobius"/>
    </source>
</evidence>
<comment type="caution">
    <text evidence="2">The sequence shown here is derived from an EMBL/GenBank/DDBJ whole genome shotgun (WGS) entry which is preliminary data.</text>
</comment>